<comment type="caution">
    <text evidence="1">The sequence shown here is derived from an EMBL/GenBank/DDBJ whole genome shotgun (WGS) entry which is preliminary data.</text>
</comment>
<evidence type="ECO:0000313" key="1">
    <source>
        <dbReference type="EMBL" id="GBL87192.1"/>
    </source>
</evidence>
<proteinExistence type="predicted"/>
<keyword evidence="2" id="KW-1185">Reference proteome</keyword>
<evidence type="ECO:0000313" key="2">
    <source>
        <dbReference type="Proteomes" id="UP000499080"/>
    </source>
</evidence>
<dbReference type="EMBL" id="BGPR01000052">
    <property type="protein sequence ID" value="GBL87192.1"/>
    <property type="molecule type" value="Genomic_DNA"/>
</dbReference>
<protein>
    <submittedName>
        <fullName evidence="1">Uncharacterized protein</fullName>
    </submittedName>
</protein>
<organism evidence="1 2">
    <name type="scientific">Araneus ventricosus</name>
    <name type="common">Orbweaver spider</name>
    <name type="synonym">Epeira ventricosa</name>
    <dbReference type="NCBI Taxonomy" id="182803"/>
    <lineage>
        <taxon>Eukaryota</taxon>
        <taxon>Metazoa</taxon>
        <taxon>Ecdysozoa</taxon>
        <taxon>Arthropoda</taxon>
        <taxon>Chelicerata</taxon>
        <taxon>Arachnida</taxon>
        <taxon>Araneae</taxon>
        <taxon>Araneomorphae</taxon>
        <taxon>Entelegynae</taxon>
        <taxon>Araneoidea</taxon>
        <taxon>Araneidae</taxon>
        <taxon>Araneus</taxon>
    </lineage>
</organism>
<name>A0A4Y2B4D2_ARAVE</name>
<accession>A0A4Y2B4D2</accession>
<sequence length="109" mass="12498">MTGYDQLRSQRVKSYVVAKHPPAGVMHSTYSATNRMEVSSKLFDCGSKLRDPSQSSPRVASEREVNITKLLMTFSYNLIIWHDSLHYTTKLSTKQIYILNIFLLAESRI</sequence>
<dbReference type="AlphaFoldDB" id="A0A4Y2B4D2"/>
<reference evidence="1 2" key="1">
    <citation type="journal article" date="2019" name="Sci. Rep.">
        <title>Orb-weaving spider Araneus ventricosus genome elucidates the spidroin gene catalogue.</title>
        <authorList>
            <person name="Kono N."/>
            <person name="Nakamura H."/>
            <person name="Ohtoshi R."/>
            <person name="Moran D.A.P."/>
            <person name="Shinohara A."/>
            <person name="Yoshida Y."/>
            <person name="Fujiwara M."/>
            <person name="Mori M."/>
            <person name="Tomita M."/>
            <person name="Arakawa K."/>
        </authorList>
    </citation>
    <scope>NUCLEOTIDE SEQUENCE [LARGE SCALE GENOMIC DNA]</scope>
</reference>
<gene>
    <name evidence="1" type="ORF">AVEN_270480_1</name>
</gene>
<dbReference type="Proteomes" id="UP000499080">
    <property type="component" value="Unassembled WGS sequence"/>
</dbReference>